<dbReference type="RefSeq" id="WP_093279392.1">
    <property type="nucleotide sequence ID" value="NZ_FNDD01000049.1"/>
</dbReference>
<name>A0A1G8HCL4_9VIBR</name>
<evidence type="ECO:0000313" key="2">
    <source>
        <dbReference type="Proteomes" id="UP000198854"/>
    </source>
</evidence>
<organism evidence="1 2">
    <name type="scientific">Vibrio xiamenensis</name>
    <dbReference type="NCBI Taxonomy" id="861298"/>
    <lineage>
        <taxon>Bacteria</taxon>
        <taxon>Pseudomonadati</taxon>
        <taxon>Pseudomonadota</taxon>
        <taxon>Gammaproteobacteria</taxon>
        <taxon>Vibrionales</taxon>
        <taxon>Vibrionaceae</taxon>
        <taxon>Vibrio</taxon>
    </lineage>
</organism>
<dbReference type="OrthoDB" id="8288758at2"/>
<proteinExistence type="predicted"/>
<gene>
    <name evidence="1" type="ORF">SAMN04488136_1494</name>
</gene>
<dbReference type="AlphaFoldDB" id="A0A1G8HCL4"/>
<keyword evidence="2" id="KW-1185">Reference proteome</keyword>
<evidence type="ECO:0000313" key="1">
    <source>
        <dbReference type="EMBL" id="SDI04383.1"/>
    </source>
</evidence>
<accession>A0A1G8HCL4</accession>
<reference evidence="1 2" key="1">
    <citation type="submission" date="2016-10" db="EMBL/GenBank/DDBJ databases">
        <authorList>
            <person name="de Groot N.N."/>
        </authorList>
    </citation>
    <scope>NUCLEOTIDE SEQUENCE [LARGE SCALE GENOMIC DNA]</scope>
    <source>
        <strain evidence="1 2">CGMCC 1.10228</strain>
    </source>
</reference>
<dbReference type="Proteomes" id="UP000198854">
    <property type="component" value="Unassembled WGS sequence"/>
</dbReference>
<sequence length="138" mass="15577">MKTDWELIRTLLNQAIDMCEKIDSLEVSPDDRPLSDGKATVFEYLTSSYIYPENTVLDIIRAKHQTGQDNPYIPETAKILLNVSAVCSNLIGVKDLDSPVQLNTNKAKSIRKMVNNLNDFYRDHAAQGIEAAVKHRNE</sequence>
<protein>
    <submittedName>
        <fullName evidence="1">Uncharacterized protein</fullName>
    </submittedName>
</protein>
<dbReference type="EMBL" id="FNDD01000049">
    <property type="protein sequence ID" value="SDI04383.1"/>
    <property type="molecule type" value="Genomic_DNA"/>
</dbReference>